<keyword evidence="4" id="KW-1185">Reference proteome</keyword>
<evidence type="ECO:0000256" key="2">
    <source>
        <dbReference type="ARBA" id="ARBA00022801"/>
    </source>
</evidence>
<name>A0A518IYH5_9BACT</name>
<dbReference type="InterPro" id="IPR010126">
    <property type="entry name" value="Esterase_phb"/>
</dbReference>
<dbReference type="GO" id="GO:0005576">
    <property type="term" value="C:extracellular region"/>
    <property type="evidence" value="ECO:0007669"/>
    <property type="project" value="InterPro"/>
</dbReference>
<dbReference type="InterPro" id="IPR050955">
    <property type="entry name" value="Plant_Biomass_Hydrol_Est"/>
</dbReference>
<organism evidence="3 4">
    <name type="scientific">Rosistilla oblonga</name>
    <dbReference type="NCBI Taxonomy" id="2527990"/>
    <lineage>
        <taxon>Bacteria</taxon>
        <taxon>Pseudomonadati</taxon>
        <taxon>Planctomycetota</taxon>
        <taxon>Planctomycetia</taxon>
        <taxon>Pirellulales</taxon>
        <taxon>Pirellulaceae</taxon>
        <taxon>Rosistilla</taxon>
    </lineage>
</organism>
<dbReference type="PANTHER" id="PTHR43037">
    <property type="entry name" value="UNNAMED PRODUCT-RELATED"/>
    <property type="match status" value="1"/>
</dbReference>
<evidence type="ECO:0000313" key="4">
    <source>
        <dbReference type="Proteomes" id="UP000316770"/>
    </source>
</evidence>
<proteinExistence type="predicted"/>
<dbReference type="ESTHER" id="9bact-a0a518iyh5">
    <property type="family name" value="Esterase_phb"/>
</dbReference>
<dbReference type="SUPFAM" id="SSF53474">
    <property type="entry name" value="alpha/beta-Hydrolases"/>
    <property type="match status" value="1"/>
</dbReference>
<keyword evidence="1" id="KW-0732">Signal</keyword>
<accession>A0A518IYH5</accession>
<dbReference type="EMBL" id="CP036318">
    <property type="protein sequence ID" value="QDV58141.1"/>
    <property type="molecule type" value="Genomic_DNA"/>
</dbReference>
<protein>
    <submittedName>
        <fullName evidence="3">Esterase PHB depolymerase</fullName>
    </submittedName>
</protein>
<dbReference type="Gene3D" id="3.40.50.1820">
    <property type="entry name" value="alpha/beta hydrolase"/>
    <property type="match status" value="1"/>
</dbReference>
<dbReference type="Proteomes" id="UP000316770">
    <property type="component" value="Chromosome"/>
</dbReference>
<keyword evidence="2" id="KW-0378">Hydrolase</keyword>
<dbReference type="RefSeq" id="WP_145288209.1">
    <property type="nucleotide sequence ID" value="NZ_CP036318.1"/>
</dbReference>
<evidence type="ECO:0000256" key="1">
    <source>
        <dbReference type="ARBA" id="ARBA00022729"/>
    </source>
</evidence>
<sequence>MKRMLRFAIIGAALVVVAIGGIASYAQFRLLAAQTGVNVTFEHQGQTREYRLHVPEGLESGEPVPLLVFLHGGGGNARVASVMGFSKLADREKFIVVYPNAIDKHWNDGRDSPMFADQDREVDDVDFIMQVVDRVCQKHPIDANRIFAAGVSNGGFMTQRLAMEKPETFSAVAVCIATMGEAISKRFDPALPVSVLYLNGTEDLLVPYDGGPVGKGLGPRLNRVEGNPIAPRGRAIGTDDAVELWVDRNKTAAEPTVKKLADKNQEDGSHIEYYQWAGGQRGTVVGLYKVVGGGHTLPGSRQYYPVKVIGRPNQDAQGTELVWDFLIQHPRQPKPSSTE</sequence>
<dbReference type="PANTHER" id="PTHR43037:SF1">
    <property type="entry name" value="BLL1128 PROTEIN"/>
    <property type="match status" value="1"/>
</dbReference>
<dbReference type="AlphaFoldDB" id="A0A518IYH5"/>
<gene>
    <name evidence="3" type="ORF">Mal33_41580</name>
</gene>
<dbReference type="InterPro" id="IPR029058">
    <property type="entry name" value="AB_hydrolase_fold"/>
</dbReference>
<reference evidence="3 4" key="1">
    <citation type="submission" date="2019-02" db="EMBL/GenBank/DDBJ databases">
        <title>Deep-cultivation of Planctomycetes and their phenomic and genomic characterization uncovers novel biology.</title>
        <authorList>
            <person name="Wiegand S."/>
            <person name="Jogler M."/>
            <person name="Boedeker C."/>
            <person name="Pinto D."/>
            <person name="Vollmers J."/>
            <person name="Rivas-Marin E."/>
            <person name="Kohn T."/>
            <person name="Peeters S.H."/>
            <person name="Heuer A."/>
            <person name="Rast P."/>
            <person name="Oberbeckmann S."/>
            <person name="Bunk B."/>
            <person name="Jeske O."/>
            <person name="Meyerdierks A."/>
            <person name="Storesund J.E."/>
            <person name="Kallscheuer N."/>
            <person name="Luecker S."/>
            <person name="Lage O.M."/>
            <person name="Pohl T."/>
            <person name="Merkel B.J."/>
            <person name="Hornburger P."/>
            <person name="Mueller R.-W."/>
            <person name="Bruemmer F."/>
            <person name="Labrenz M."/>
            <person name="Spormann A.M."/>
            <person name="Op den Camp H."/>
            <person name="Overmann J."/>
            <person name="Amann R."/>
            <person name="Jetten M.S.M."/>
            <person name="Mascher T."/>
            <person name="Medema M.H."/>
            <person name="Devos D.P."/>
            <person name="Kaster A.-K."/>
            <person name="Ovreas L."/>
            <person name="Rohde M."/>
            <person name="Galperin M.Y."/>
            <person name="Jogler C."/>
        </authorList>
    </citation>
    <scope>NUCLEOTIDE SEQUENCE [LARGE SCALE GENOMIC DNA]</scope>
    <source>
        <strain evidence="3 4">Mal33</strain>
    </source>
</reference>
<dbReference type="Pfam" id="PF10503">
    <property type="entry name" value="Esterase_PHB"/>
    <property type="match status" value="1"/>
</dbReference>
<dbReference type="GO" id="GO:0016787">
    <property type="term" value="F:hydrolase activity"/>
    <property type="evidence" value="ECO:0007669"/>
    <property type="project" value="UniProtKB-KW"/>
</dbReference>
<evidence type="ECO:0000313" key="3">
    <source>
        <dbReference type="EMBL" id="QDV58141.1"/>
    </source>
</evidence>